<keyword evidence="2" id="KW-0645">Protease</keyword>
<feature type="domain" description="Peptidase M48" evidence="7">
    <location>
        <begin position="38"/>
        <end position="224"/>
    </location>
</feature>
<keyword evidence="9" id="KW-1185">Reference proteome</keyword>
<dbReference type="InterPro" id="IPR019734">
    <property type="entry name" value="TPR_rpt"/>
</dbReference>
<dbReference type="Gene3D" id="3.30.2010.10">
    <property type="entry name" value="Metalloproteases ('zincins'), catalytic domain"/>
    <property type="match status" value="1"/>
</dbReference>
<proteinExistence type="predicted"/>
<gene>
    <name evidence="8" type="ORF">HH1059_02540</name>
</gene>
<evidence type="ECO:0000256" key="3">
    <source>
        <dbReference type="ARBA" id="ARBA00022723"/>
    </source>
</evidence>
<dbReference type="Pfam" id="PF14559">
    <property type="entry name" value="TPR_19"/>
    <property type="match status" value="1"/>
</dbReference>
<dbReference type="SUPFAM" id="SSF48452">
    <property type="entry name" value="TPR-like"/>
    <property type="match status" value="1"/>
</dbReference>
<evidence type="ECO:0000256" key="1">
    <source>
        <dbReference type="ARBA" id="ARBA00001947"/>
    </source>
</evidence>
<name>A0A0X8X7C0_HALHR</name>
<evidence type="ECO:0000256" key="2">
    <source>
        <dbReference type="ARBA" id="ARBA00022670"/>
    </source>
</evidence>
<organism evidence="8 9">
    <name type="scientific">Halorhodospira halochloris</name>
    <name type="common">Ectothiorhodospira halochloris</name>
    <dbReference type="NCBI Taxonomy" id="1052"/>
    <lineage>
        <taxon>Bacteria</taxon>
        <taxon>Pseudomonadati</taxon>
        <taxon>Pseudomonadota</taxon>
        <taxon>Gammaproteobacteria</taxon>
        <taxon>Chromatiales</taxon>
        <taxon>Ectothiorhodospiraceae</taxon>
        <taxon>Halorhodospira</taxon>
    </lineage>
</organism>
<reference evidence="8" key="1">
    <citation type="submission" date="2016-02" db="EMBL/GenBank/DDBJ databases">
        <title>Halorhodospira halochloris DSM-1059 complete genome, version 2.</title>
        <authorList>
            <person name="Tsukatani Y."/>
        </authorList>
    </citation>
    <scope>NUCLEOTIDE SEQUENCE</scope>
    <source>
        <strain evidence="8">DSM 1059</strain>
    </source>
</reference>
<comment type="cofactor">
    <cofactor evidence="1">
        <name>Zn(2+)</name>
        <dbReference type="ChEBI" id="CHEBI:29105"/>
    </cofactor>
</comment>
<evidence type="ECO:0000256" key="4">
    <source>
        <dbReference type="ARBA" id="ARBA00022801"/>
    </source>
</evidence>
<dbReference type="PANTHER" id="PTHR22726">
    <property type="entry name" value="METALLOENDOPEPTIDASE OMA1"/>
    <property type="match status" value="1"/>
</dbReference>
<evidence type="ECO:0000256" key="5">
    <source>
        <dbReference type="ARBA" id="ARBA00022833"/>
    </source>
</evidence>
<dbReference type="KEGG" id="hhk:HH1059_02540"/>
<dbReference type="PANTHER" id="PTHR22726:SF1">
    <property type="entry name" value="METALLOENDOPEPTIDASE OMA1, MITOCHONDRIAL"/>
    <property type="match status" value="1"/>
</dbReference>
<dbReference type="GO" id="GO:0004222">
    <property type="term" value="F:metalloendopeptidase activity"/>
    <property type="evidence" value="ECO:0007669"/>
    <property type="project" value="InterPro"/>
</dbReference>
<protein>
    <submittedName>
        <fullName evidence="8">Exported zinc metalloprotease YfgC</fullName>
    </submittedName>
</protein>
<dbReference type="GO" id="GO:0016020">
    <property type="term" value="C:membrane"/>
    <property type="evidence" value="ECO:0007669"/>
    <property type="project" value="TreeGrafter"/>
</dbReference>
<dbReference type="InterPro" id="IPR011990">
    <property type="entry name" value="TPR-like_helical_dom_sf"/>
</dbReference>
<dbReference type="SMART" id="SM00028">
    <property type="entry name" value="TPR"/>
    <property type="match status" value="3"/>
</dbReference>
<keyword evidence="4" id="KW-0378">Hydrolase</keyword>
<evidence type="ECO:0000313" key="9">
    <source>
        <dbReference type="Proteomes" id="UP000218890"/>
    </source>
</evidence>
<evidence type="ECO:0000259" key="7">
    <source>
        <dbReference type="Pfam" id="PF01435"/>
    </source>
</evidence>
<dbReference type="InterPro" id="IPR051156">
    <property type="entry name" value="Mito/Outer_Membr_Metalloprot"/>
</dbReference>
<dbReference type="EMBL" id="AP017372">
    <property type="protein sequence ID" value="BAU56930.2"/>
    <property type="molecule type" value="Genomic_DNA"/>
</dbReference>
<accession>A0A0X8X7C0</accession>
<dbReference type="GO" id="GO:0051603">
    <property type="term" value="P:proteolysis involved in protein catabolic process"/>
    <property type="evidence" value="ECO:0007669"/>
    <property type="project" value="TreeGrafter"/>
</dbReference>
<dbReference type="Gene3D" id="1.25.40.10">
    <property type="entry name" value="Tetratricopeptide repeat domain"/>
    <property type="match status" value="1"/>
</dbReference>
<keyword evidence="5" id="KW-0862">Zinc</keyword>
<dbReference type="AlphaFoldDB" id="A0A0X8X7C0"/>
<dbReference type="InterPro" id="IPR001915">
    <property type="entry name" value="Peptidase_M48"/>
</dbReference>
<dbReference type="GO" id="GO:0046872">
    <property type="term" value="F:metal ion binding"/>
    <property type="evidence" value="ECO:0007669"/>
    <property type="project" value="UniProtKB-KW"/>
</dbReference>
<evidence type="ECO:0000313" key="8">
    <source>
        <dbReference type="EMBL" id="BAU56930.2"/>
    </source>
</evidence>
<dbReference type="CDD" id="cd07333">
    <property type="entry name" value="M48C_bepA_like"/>
    <property type="match status" value="1"/>
</dbReference>
<keyword evidence="3" id="KW-0479">Metal-binding</keyword>
<dbReference type="Pfam" id="PF01435">
    <property type="entry name" value="Peptidase_M48"/>
    <property type="match status" value="1"/>
</dbReference>
<sequence>MGPPGGDTLPIHKERELGSEIMRKVRSHMKLHNDVEINQYIHDLGQRLAAHSNAPDFGYQFFVVEDEQINAFALPGGHIGVHSGLIRKTESESELAGVLAHEIAHVSERHIARQFAQSQRLNLQTAASILAAIIIGAHNPQAGTAAAMAGIAAPIQQQLGHSRQHEREADRIGIRNLAAANLDPHGMPVFFERLAEFSRHAEEVPEYLRTHPLTEARMSEARSIAERLEGGDVFESGHHPFIRARLEVLANLDGRISATARMADRLHEVHDPSARAGALYGLALAIAYERRDYEQALALLNNLQQIDGERLYVLLGRAEIHRKADQHQEALAIYQDASSLYPGNRAVIFRHAETLLAIDQAEQARRMLSRATRQSHNITADLMRLYAEAAHESGNQAESHIAYARYHHLRGDINMALAQLENAIRLDDDRYHQARASALYEQWQERHSAR</sequence>
<keyword evidence="6 8" id="KW-0482">Metalloprotease</keyword>
<evidence type="ECO:0000256" key="6">
    <source>
        <dbReference type="ARBA" id="ARBA00023049"/>
    </source>
</evidence>
<dbReference type="Proteomes" id="UP000218890">
    <property type="component" value="Chromosome"/>
</dbReference>